<reference evidence="7 8" key="1">
    <citation type="submission" date="2013-11" db="EMBL/GenBank/DDBJ databases">
        <title>Metagenomic analysis of a methanogenic consortium involved in long chain n-alkane degradation.</title>
        <authorList>
            <person name="Davidova I.A."/>
            <person name="Callaghan A.V."/>
            <person name="Wawrik B."/>
            <person name="Pruitt S."/>
            <person name="Marks C."/>
            <person name="Duncan K.E."/>
            <person name="Suflita J.M."/>
        </authorList>
    </citation>
    <scope>NUCLEOTIDE SEQUENCE [LARGE SCALE GENOMIC DNA]</scope>
    <source>
        <strain evidence="7 8">SPR</strain>
    </source>
</reference>
<dbReference type="SUPFAM" id="SSF54862">
    <property type="entry name" value="4Fe-4S ferredoxins"/>
    <property type="match status" value="1"/>
</dbReference>
<dbReference type="OrthoDB" id="1721611at2"/>
<evidence type="ECO:0000259" key="6">
    <source>
        <dbReference type="PROSITE" id="PS51379"/>
    </source>
</evidence>
<evidence type="ECO:0000256" key="4">
    <source>
        <dbReference type="ARBA" id="ARBA00023004"/>
    </source>
</evidence>
<dbReference type="EMBL" id="AZAC01000011">
    <property type="protein sequence ID" value="KIX14375.1"/>
    <property type="molecule type" value="Genomic_DNA"/>
</dbReference>
<dbReference type="RefSeq" id="WP_044348055.1">
    <property type="nucleotide sequence ID" value="NZ_AZAC01000011.1"/>
</dbReference>
<dbReference type="Pfam" id="PF02662">
    <property type="entry name" value="FlpD"/>
    <property type="match status" value="1"/>
</dbReference>
<name>A0A0D2JXS9_9BACT</name>
<evidence type="ECO:0000256" key="5">
    <source>
        <dbReference type="ARBA" id="ARBA00023014"/>
    </source>
</evidence>
<keyword evidence="1" id="KW-0004">4Fe-4S</keyword>
<dbReference type="AlphaFoldDB" id="A0A0D2JXS9"/>
<keyword evidence="8" id="KW-1185">Reference proteome</keyword>
<accession>A0A0D2JXS9</accession>
<evidence type="ECO:0000256" key="3">
    <source>
        <dbReference type="ARBA" id="ARBA00023002"/>
    </source>
</evidence>
<dbReference type="InterPro" id="IPR036188">
    <property type="entry name" value="FAD/NAD-bd_sf"/>
</dbReference>
<evidence type="ECO:0000256" key="2">
    <source>
        <dbReference type="ARBA" id="ARBA00022723"/>
    </source>
</evidence>
<dbReference type="GO" id="GO:0051539">
    <property type="term" value="F:4 iron, 4 sulfur cluster binding"/>
    <property type="evidence" value="ECO:0007669"/>
    <property type="project" value="UniProtKB-KW"/>
</dbReference>
<dbReference type="Proteomes" id="UP000032233">
    <property type="component" value="Unassembled WGS sequence"/>
</dbReference>
<evidence type="ECO:0000313" key="7">
    <source>
        <dbReference type="EMBL" id="KIX14375.1"/>
    </source>
</evidence>
<dbReference type="PANTHER" id="PTHR43687:SF1">
    <property type="entry name" value="FERREDOXIN III"/>
    <property type="match status" value="1"/>
</dbReference>
<dbReference type="InterPro" id="IPR050572">
    <property type="entry name" value="Fe-S_Ferredoxin"/>
</dbReference>
<dbReference type="Gene3D" id="3.30.70.20">
    <property type="match status" value="1"/>
</dbReference>
<protein>
    <recommendedName>
        <fullName evidence="6">4Fe-4S ferredoxin-type domain-containing protein</fullName>
    </recommendedName>
</protein>
<sequence length="617" mass="65979">MPNVNLIWQKNPLTDDLDRKKITKATGLQLNQGFNTPAVVTMAEEAADFRLKQALAGQPVIWLDLPSEVGGGDLDHRTARAEQAVAKSAARAGLGTIPPVYTKKAALNVLVYGAGESALLAIQEITQLGHPVLFATPFSDAGACGEEEDPKKTAELAALLPQGLEIRTETNLINLIGSGGEFTAWFECKGQREEMLFGAVVLAQPGVWREPGPDLDGGWLTPLDKAREALTQGTAKKWTQAAVLAGADEPATAYGFEKAVRTAVSLQQQSFVQATLFFTEARVANRGVERLYREAREAGVITVRVQPGALEIKEGGRLLRWQEPLLGEEMELSPDLVCLSREFTAAWPDFFANEVLWPNWGLISGDHPRYTAGLTPRNGLYVSGALRGTAPGADRKTEAASVAANLHDRLTGKAQPIPAVRHTRCASCLTCVRVCPHGVPRFVGEQIECAPAACVACGICAAQCPAEAIAPTGWSNPEIMKTLQGGIQAVGQARPMVLFACNNSAWPAFRQLSAQGHQWPQGLVVLPVNCAGRVGEQLIFKALSLGARAVLTAGCQEGNCRSVTGNTRARHDCARSAEILEKAGLDPNRAQFLNMASNQAPVLAEAVARLAELAEED</sequence>
<dbReference type="SUPFAM" id="SSF51905">
    <property type="entry name" value="FAD/NAD(P)-binding domain"/>
    <property type="match status" value="1"/>
</dbReference>
<keyword evidence="4" id="KW-0408">Iron</keyword>
<comment type="caution">
    <text evidence="7">The sequence shown here is derived from an EMBL/GenBank/DDBJ whole genome shotgun (WGS) entry which is preliminary data.</text>
</comment>
<dbReference type="GO" id="GO:0016491">
    <property type="term" value="F:oxidoreductase activity"/>
    <property type="evidence" value="ECO:0007669"/>
    <property type="project" value="UniProtKB-KW"/>
</dbReference>
<dbReference type="STRING" id="1429043.X474_09185"/>
<feature type="domain" description="4Fe-4S ferredoxin-type" evidence="6">
    <location>
        <begin position="416"/>
        <end position="445"/>
    </location>
</feature>
<gene>
    <name evidence="7" type="ORF">X474_09185</name>
</gene>
<keyword evidence="3" id="KW-0560">Oxidoreductase</keyword>
<dbReference type="InterPro" id="IPR017896">
    <property type="entry name" value="4Fe4S_Fe-S-bd"/>
</dbReference>
<dbReference type="InParanoid" id="A0A0D2JXS9"/>
<keyword evidence="5" id="KW-0411">Iron-sulfur</keyword>
<dbReference type="PANTHER" id="PTHR43687">
    <property type="entry name" value="ADENYLYLSULFATE REDUCTASE, BETA SUBUNIT"/>
    <property type="match status" value="1"/>
</dbReference>
<proteinExistence type="predicted"/>
<dbReference type="PROSITE" id="PS00198">
    <property type="entry name" value="4FE4S_FER_1"/>
    <property type="match status" value="1"/>
</dbReference>
<dbReference type="InterPro" id="IPR003813">
    <property type="entry name" value="MvhD/FlpD"/>
</dbReference>
<dbReference type="GO" id="GO:0046872">
    <property type="term" value="F:metal ion binding"/>
    <property type="evidence" value="ECO:0007669"/>
    <property type="project" value="UniProtKB-KW"/>
</dbReference>
<dbReference type="PROSITE" id="PS51379">
    <property type="entry name" value="4FE4S_FER_2"/>
    <property type="match status" value="2"/>
</dbReference>
<dbReference type="InterPro" id="IPR017900">
    <property type="entry name" value="4Fe4S_Fe_S_CS"/>
</dbReference>
<feature type="domain" description="4Fe-4S ferredoxin-type" evidence="6">
    <location>
        <begin position="451"/>
        <end position="474"/>
    </location>
</feature>
<keyword evidence="2" id="KW-0479">Metal-binding</keyword>
<evidence type="ECO:0000313" key="8">
    <source>
        <dbReference type="Proteomes" id="UP000032233"/>
    </source>
</evidence>
<evidence type="ECO:0000256" key="1">
    <source>
        <dbReference type="ARBA" id="ARBA00022485"/>
    </source>
</evidence>
<organism evidence="7 8">
    <name type="scientific">Dethiosulfatarculus sandiegensis</name>
    <dbReference type="NCBI Taxonomy" id="1429043"/>
    <lineage>
        <taxon>Bacteria</taxon>
        <taxon>Pseudomonadati</taxon>
        <taxon>Thermodesulfobacteriota</taxon>
        <taxon>Desulfarculia</taxon>
        <taxon>Desulfarculales</taxon>
        <taxon>Desulfarculaceae</taxon>
        <taxon>Dethiosulfatarculus</taxon>
    </lineage>
</organism>